<evidence type="ECO:0000256" key="1">
    <source>
        <dbReference type="ARBA" id="ARBA00008857"/>
    </source>
</evidence>
<feature type="domain" description="Tyr recombinase" evidence="4">
    <location>
        <begin position="87"/>
        <end position="284"/>
    </location>
</feature>
<keyword evidence="6" id="KW-1185">Reference proteome</keyword>
<dbReference type="InterPro" id="IPR002104">
    <property type="entry name" value="Integrase_catalytic"/>
</dbReference>
<organism evidence="5 6">
    <name type="scientific">Streptosporangium algeriense</name>
    <dbReference type="NCBI Taxonomy" id="1682748"/>
    <lineage>
        <taxon>Bacteria</taxon>
        <taxon>Bacillati</taxon>
        <taxon>Actinomycetota</taxon>
        <taxon>Actinomycetes</taxon>
        <taxon>Streptosporangiales</taxon>
        <taxon>Streptosporangiaceae</taxon>
        <taxon>Streptosporangium</taxon>
    </lineage>
</organism>
<sequence>MKARDVDGLFDTIEEWNTEVRAAREERRPPHPPDDVRTRRGIVSITTQHRILATLRNALNWAVKRRAEYGLEYNPCSSVELPPEERDPARVWSPEQVAVFLEEAENDPLYLLFRLALLRGLRHGEACGIRVCDVSKATGHISIVQTVLQFGGRIVMDTPKSQASKRLVSVDEATRTLMKAHVTGLRKKRPAAGEPWSEEALLFARPDGRPYAPDRVSARFKEISAAAGLPVIKFHEARHTAASLGLEAGLDVKVVSTQLGHSTTRITQDLYTHVREAVLDDAAEKVIALLPERPKKAMGARS</sequence>
<comment type="similarity">
    <text evidence="1">Belongs to the 'phage' integrase family.</text>
</comment>
<evidence type="ECO:0000256" key="2">
    <source>
        <dbReference type="ARBA" id="ARBA00023125"/>
    </source>
</evidence>
<dbReference type="PROSITE" id="PS51898">
    <property type="entry name" value="TYR_RECOMBINASE"/>
    <property type="match status" value="1"/>
</dbReference>
<evidence type="ECO:0000313" key="6">
    <source>
        <dbReference type="Proteomes" id="UP001597024"/>
    </source>
</evidence>
<dbReference type="SUPFAM" id="SSF56349">
    <property type="entry name" value="DNA breaking-rejoining enzymes"/>
    <property type="match status" value="1"/>
</dbReference>
<evidence type="ECO:0000259" key="4">
    <source>
        <dbReference type="PROSITE" id="PS51898"/>
    </source>
</evidence>
<gene>
    <name evidence="5" type="ORF">ACFQ08_01740</name>
</gene>
<dbReference type="CDD" id="cd01189">
    <property type="entry name" value="INT_ICEBs1_C_like"/>
    <property type="match status" value="1"/>
</dbReference>
<dbReference type="Proteomes" id="UP001597024">
    <property type="component" value="Unassembled WGS sequence"/>
</dbReference>
<accession>A0ABW3DJY0</accession>
<dbReference type="InterPro" id="IPR011010">
    <property type="entry name" value="DNA_brk_join_enz"/>
</dbReference>
<dbReference type="Gene3D" id="1.10.150.130">
    <property type="match status" value="1"/>
</dbReference>
<dbReference type="EMBL" id="JBHTHX010000022">
    <property type="protein sequence ID" value="MFD0883284.1"/>
    <property type="molecule type" value="Genomic_DNA"/>
</dbReference>
<keyword evidence="3" id="KW-0233">DNA recombination</keyword>
<dbReference type="InterPro" id="IPR013762">
    <property type="entry name" value="Integrase-like_cat_sf"/>
</dbReference>
<evidence type="ECO:0000256" key="3">
    <source>
        <dbReference type="ARBA" id="ARBA00023172"/>
    </source>
</evidence>
<protein>
    <submittedName>
        <fullName evidence="5">Tyrosine-type recombinase/integrase</fullName>
    </submittedName>
</protein>
<proteinExistence type="inferred from homology"/>
<keyword evidence="2" id="KW-0238">DNA-binding</keyword>
<dbReference type="Gene3D" id="1.10.443.10">
    <property type="entry name" value="Intergrase catalytic core"/>
    <property type="match status" value="1"/>
</dbReference>
<dbReference type="InterPro" id="IPR010998">
    <property type="entry name" value="Integrase_recombinase_N"/>
</dbReference>
<dbReference type="InterPro" id="IPR050090">
    <property type="entry name" value="Tyrosine_recombinase_XerCD"/>
</dbReference>
<comment type="caution">
    <text evidence="5">The sequence shown here is derived from an EMBL/GenBank/DDBJ whole genome shotgun (WGS) entry which is preliminary data.</text>
</comment>
<dbReference type="PANTHER" id="PTHR30349">
    <property type="entry name" value="PHAGE INTEGRASE-RELATED"/>
    <property type="match status" value="1"/>
</dbReference>
<evidence type="ECO:0000313" key="5">
    <source>
        <dbReference type="EMBL" id="MFD0883284.1"/>
    </source>
</evidence>
<name>A0ABW3DJY0_9ACTN</name>
<dbReference type="PANTHER" id="PTHR30349:SF41">
    <property type="entry name" value="INTEGRASE_RECOMBINASE PROTEIN MJ0367-RELATED"/>
    <property type="match status" value="1"/>
</dbReference>
<reference evidence="6" key="1">
    <citation type="journal article" date="2019" name="Int. J. Syst. Evol. Microbiol.">
        <title>The Global Catalogue of Microorganisms (GCM) 10K type strain sequencing project: providing services to taxonomists for standard genome sequencing and annotation.</title>
        <authorList>
            <consortium name="The Broad Institute Genomics Platform"/>
            <consortium name="The Broad Institute Genome Sequencing Center for Infectious Disease"/>
            <person name="Wu L."/>
            <person name="Ma J."/>
        </authorList>
    </citation>
    <scope>NUCLEOTIDE SEQUENCE [LARGE SCALE GENOMIC DNA]</scope>
    <source>
        <strain evidence="6">CCUG 62974</strain>
    </source>
</reference>
<dbReference type="Pfam" id="PF00589">
    <property type="entry name" value="Phage_integrase"/>
    <property type="match status" value="1"/>
</dbReference>